<evidence type="ECO:0000313" key="3">
    <source>
        <dbReference type="Proteomes" id="UP001236507"/>
    </source>
</evidence>
<keyword evidence="3" id="KW-1185">Reference proteome</keyword>
<sequence length="157" mass="18383">MTTQEEFITNFYHAFAQKDTQSMEACYHPKATFRDPIFYLKQPSIMDMWRMLIERGADMKIELLKVRTRNNKVEATWKASYTFGSTGLPVVNTITSTFSFSENKIYQQNDHFDFYKWASQSLGLKGKLLGWSSFLQNSVRKQAMQRLESYSQTIQAN</sequence>
<protein>
    <submittedName>
        <fullName evidence="2">Nuclear transport factor 2 family protein</fullName>
    </submittedName>
</protein>
<proteinExistence type="predicted"/>
<dbReference type="RefSeq" id="WP_283346733.1">
    <property type="nucleotide sequence ID" value="NZ_JASHIF010000030.1"/>
</dbReference>
<organism evidence="2 3">
    <name type="scientific">Flectobacillus roseus</name>
    <dbReference type="NCBI Taxonomy" id="502259"/>
    <lineage>
        <taxon>Bacteria</taxon>
        <taxon>Pseudomonadati</taxon>
        <taxon>Bacteroidota</taxon>
        <taxon>Cytophagia</taxon>
        <taxon>Cytophagales</taxon>
        <taxon>Flectobacillaceae</taxon>
        <taxon>Flectobacillus</taxon>
    </lineage>
</organism>
<name>A0ABT6YFV7_9BACT</name>
<evidence type="ECO:0000259" key="1">
    <source>
        <dbReference type="Pfam" id="PF12680"/>
    </source>
</evidence>
<dbReference type="EMBL" id="JASHIF010000030">
    <property type="protein sequence ID" value="MDI9862489.1"/>
    <property type="molecule type" value="Genomic_DNA"/>
</dbReference>
<reference evidence="2 3" key="1">
    <citation type="submission" date="2023-05" db="EMBL/GenBank/DDBJ databases">
        <title>Novel species of genus Flectobacillus isolated from stream in China.</title>
        <authorList>
            <person name="Lu H."/>
        </authorList>
    </citation>
    <scope>NUCLEOTIDE SEQUENCE [LARGE SCALE GENOMIC DNA]</scope>
    <source>
        <strain evidence="2 3">KCTC 42575</strain>
    </source>
</reference>
<evidence type="ECO:0000313" key="2">
    <source>
        <dbReference type="EMBL" id="MDI9862489.1"/>
    </source>
</evidence>
<dbReference type="Proteomes" id="UP001236507">
    <property type="component" value="Unassembled WGS sequence"/>
</dbReference>
<dbReference type="SUPFAM" id="SSF54427">
    <property type="entry name" value="NTF2-like"/>
    <property type="match status" value="1"/>
</dbReference>
<dbReference type="InterPro" id="IPR037401">
    <property type="entry name" value="SnoaL-like"/>
</dbReference>
<dbReference type="InterPro" id="IPR032710">
    <property type="entry name" value="NTF2-like_dom_sf"/>
</dbReference>
<dbReference type="Pfam" id="PF12680">
    <property type="entry name" value="SnoaL_2"/>
    <property type="match status" value="1"/>
</dbReference>
<dbReference type="Gene3D" id="3.10.450.50">
    <property type="match status" value="1"/>
</dbReference>
<comment type="caution">
    <text evidence="2">The sequence shown here is derived from an EMBL/GenBank/DDBJ whole genome shotgun (WGS) entry which is preliminary data.</text>
</comment>
<gene>
    <name evidence="2" type="ORF">QM524_24910</name>
</gene>
<accession>A0ABT6YFV7</accession>
<feature type="domain" description="SnoaL-like" evidence="1">
    <location>
        <begin position="9"/>
        <end position="106"/>
    </location>
</feature>